<evidence type="ECO:0000256" key="3">
    <source>
        <dbReference type="ARBA" id="ARBA00022695"/>
    </source>
</evidence>
<dbReference type="Proteomes" id="UP001210211">
    <property type="component" value="Unassembled WGS sequence"/>
</dbReference>
<dbReference type="Gene3D" id="3.10.10.10">
    <property type="entry name" value="HIV Type 1 Reverse Transcriptase, subunit A, domain 1"/>
    <property type="match status" value="1"/>
</dbReference>
<keyword evidence="3" id="KW-0548">Nucleotidyltransferase</keyword>
<organism evidence="10 11">
    <name type="scientific">Rhynchospora tenuis</name>
    <dbReference type="NCBI Taxonomy" id="198213"/>
    <lineage>
        <taxon>Eukaryota</taxon>
        <taxon>Viridiplantae</taxon>
        <taxon>Streptophyta</taxon>
        <taxon>Embryophyta</taxon>
        <taxon>Tracheophyta</taxon>
        <taxon>Spermatophyta</taxon>
        <taxon>Magnoliopsida</taxon>
        <taxon>Liliopsida</taxon>
        <taxon>Poales</taxon>
        <taxon>Cyperaceae</taxon>
        <taxon>Cyperoideae</taxon>
        <taxon>Rhynchosporeae</taxon>
        <taxon>Rhynchospora</taxon>
    </lineage>
</organism>
<gene>
    <name evidence="10" type="ORF">LUZ61_011337</name>
</gene>
<accession>A0AAD6A0W6</accession>
<dbReference type="EMBL" id="JAMRDG010000001">
    <property type="protein sequence ID" value="KAJ3707632.1"/>
    <property type="molecule type" value="Genomic_DNA"/>
</dbReference>
<keyword evidence="2" id="KW-0808">Transferase</keyword>
<dbReference type="Pfam" id="PF00078">
    <property type="entry name" value="RVT_1"/>
    <property type="match status" value="1"/>
</dbReference>
<keyword evidence="7" id="KW-0695">RNA-directed DNA polymerase</keyword>
<dbReference type="GO" id="GO:0006508">
    <property type="term" value="P:proteolysis"/>
    <property type="evidence" value="ECO:0007669"/>
    <property type="project" value="UniProtKB-KW"/>
</dbReference>
<evidence type="ECO:0000256" key="2">
    <source>
        <dbReference type="ARBA" id="ARBA00022679"/>
    </source>
</evidence>
<dbReference type="PANTHER" id="PTHR37984:SF5">
    <property type="entry name" value="PROTEIN NYNRIN-LIKE"/>
    <property type="match status" value="1"/>
</dbReference>
<feature type="compositionally biased region" description="Low complexity" evidence="8">
    <location>
        <begin position="95"/>
        <end position="108"/>
    </location>
</feature>
<dbReference type="InterPro" id="IPR043502">
    <property type="entry name" value="DNA/RNA_pol_sf"/>
</dbReference>
<evidence type="ECO:0000256" key="5">
    <source>
        <dbReference type="ARBA" id="ARBA00022759"/>
    </source>
</evidence>
<feature type="domain" description="Reverse transcriptase" evidence="9">
    <location>
        <begin position="235"/>
        <end position="414"/>
    </location>
</feature>
<proteinExistence type="predicted"/>
<evidence type="ECO:0000313" key="11">
    <source>
        <dbReference type="Proteomes" id="UP001210211"/>
    </source>
</evidence>
<dbReference type="CDD" id="cd09274">
    <property type="entry name" value="RNase_HI_RT_Ty3"/>
    <property type="match status" value="1"/>
</dbReference>
<dbReference type="AlphaFoldDB" id="A0AAD6A0W6"/>
<dbReference type="GO" id="GO:0008233">
    <property type="term" value="F:peptidase activity"/>
    <property type="evidence" value="ECO:0007669"/>
    <property type="project" value="UniProtKB-KW"/>
</dbReference>
<keyword evidence="11" id="KW-1185">Reference proteome</keyword>
<evidence type="ECO:0000256" key="8">
    <source>
        <dbReference type="SAM" id="MobiDB-lite"/>
    </source>
</evidence>
<dbReference type="InterPro" id="IPR050951">
    <property type="entry name" value="Retrovirus_Pol_polyprotein"/>
</dbReference>
<comment type="caution">
    <text evidence="10">The sequence shown here is derived from an EMBL/GenBank/DDBJ whole genome shotgun (WGS) entry which is preliminary data.</text>
</comment>
<evidence type="ECO:0000313" key="10">
    <source>
        <dbReference type="EMBL" id="KAJ3707632.1"/>
    </source>
</evidence>
<sequence>MKEADGEPNKALETEKRHLFGDLKHLPVWDHLDLAGKADSKLLKNGLRLLKLDWKYVKLQLNNNPDHWVKDCPKSWFAQQQKGAIVGTNTGRGSGISQRGRGNNNNRGGQTGRVATMHAVDTIEETPSEVEIEEGEILEEEIGDQNAATNELLTGCAAYLATIVSINSTNPDLSIIPVVSDYPDVFPEEITGLPPEREIEFPIDLLPGTTPISKAPYRMAPAELKELKVQLEDLLDKGFIQPSSSPWGAPVLFVLKKDGTLRLCIDYRELNKVTVKNRYPLPRIDDLFDQLQGSAVYSKIDLRSGYHQLRIRPSDVEKTAFLTRYGHYEYLVMPFGLTNAPAAFMDLMNRVFHDLLDSCVVVFIDDILIYSKTKEEHENHLRMVLERLREHKLFAKLSKCEFWLAQISFLGHIVSGKGLAVDPDKIKAATEWKPPKTVTEVRSFLGLAGYYRRFVPDFARIVRPLTKLLQKEVKYEWGEAQEQSFAELKNRLVTAPILAMPVSGQEYTVYTDASKLGLGCVLTQDGHVIAYGSRQLRSHEQNYPTHDLELAAVVFALKIWRHYLYGVKCKIYTDHQSLKYIFTQKELNMRQRRWLELIKDYDLDIQYYAGKANVVADALSRKSQINLVTFLTKEPTLLEEMRRLDLMIGFSQKTVHIFSSKMCEVGRPSKVNVAATGMLASISIQTNLQDQLKEAQKKDTKLEKF</sequence>
<dbReference type="GO" id="GO:0004519">
    <property type="term" value="F:endonuclease activity"/>
    <property type="evidence" value="ECO:0007669"/>
    <property type="project" value="UniProtKB-KW"/>
</dbReference>
<dbReference type="FunFam" id="3.10.10.10:FF:000007">
    <property type="entry name" value="Retrovirus-related Pol polyprotein from transposon 17.6-like Protein"/>
    <property type="match status" value="1"/>
</dbReference>
<feature type="region of interest" description="Disordered" evidence="8">
    <location>
        <begin position="88"/>
        <end position="112"/>
    </location>
</feature>
<protein>
    <recommendedName>
        <fullName evidence="9">Reverse transcriptase domain-containing protein</fullName>
    </recommendedName>
</protein>
<evidence type="ECO:0000256" key="6">
    <source>
        <dbReference type="ARBA" id="ARBA00022801"/>
    </source>
</evidence>
<name>A0AAD6A0W6_9POAL</name>
<dbReference type="CDD" id="cd01647">
    <property type="entry name" value="RT_LTR"/>
    <property type="match status" value="1"/>
</dbReference>
<dbReference type="Pfam" id="PF17917">
    <property type="entry name" value="RT_RNaseH"/>
    <property type="match status" value="1"/>
</dbReference>
<keyword evidence="4" id="KW-0540">Nuclease</keyword>
<evidence type="ECO:0000256" key="4">
    <source>
        <dbReference type="ARBA" id="ARBA00022722"/>
    </source>
</evidence>
<evidence type="ECO:0000259" key="9">
    <source>
        <dbReference type="PROSITE" id="PS50878"/>
    </source>
</evidence>
<keyword evidence="1" id="KW-0645">Protease</keyword>
<dbReference type="PANTHER" id="PTHR37984">
    <property type="entry name" value="PROTEIN CBG26694"/>
    <property type="match status" value="1"/>
</dbReference>
<dbReference type="InterPro" id="IPR041373">
    <property type="entry name" value="RT_RNaseH"/>
</dbReference>
<dbReference type="InterPro" id="IPR000477">
    <property type="entry name" value="RT_dom"/>
</dbReference>
<evidence type="ECO:0000256" key="7">
    <source>
        <dbReference type="ARBA" id="ARBA00022918"/>
    </source>
</evidence>
<dbReference type="GO" id="GO:0003964">
    <property type="term" value="F:RNA-directed DNA polymerase activity"/>
    <property type="evidence" value="ECO:0007669"/>
    <property type="project" value="UniProtKB-KW"/>
</dbReference>
<dbReference type="SUPFAM" id="SSF56672">
    <property type="entry name" value="DNA/RNA polymerases"/>
    <property type="match status" value="1"/>
</dbReference>
<reference evidence="10 11" key="1">
    <citation type="journal article" date="2022" name="Cell">
        <title>Repeat-based holocentromeres influence genome architecture and karyotype evolution.</title>
        <authorList>
            <person name="Hofstatter P.G."/>
            <person name="Thangavel G."/>
            <person name="Lux T."/>
            <person name="Neumann P."/>
            <person name="Vondrak T."/>
            <person name="Novak P."/>
            <person name="Zhang M."/>
            <person name="Costa L."/>
            <person name="Castellani M."/>
            <person name="Scott A."/>
            <person name="Toegelov H."/>
            <person name="Fuchs J."/>
            <person name="Mata-Sucre Y."/>
            <person name="Dias Y."/>
            <person name="Vanzela A.L.L."/>
            <person name="Huettel B."/>
            <person name="Almeida C.C.S."/>
            <person name="Simkova H."/>
            <person name="Souza G."/>
            <person name="Pedrosa-Harand A."/>
            <person name="Macas J."/>
            <person name="Mayer K.F.X."/>
            <person name="Houben A."/>
            <person name="Marques A."/>
        </authorList>
    </citation>
    <scope>NUCLEOTIDE SEQUENCE [LARGE SCALE GENOMIC DNA]</scope>
    <source>
        <strain evidence="10">RhyTen1mFocal</strain>
    </source>
</reference>
<dbReference type="InterPro" id="IPR043128">
    <property type="entry name" value="Rev_trsase/Diguanyl_cyclase"/>
</dbReference>
<evidence type="ECO:0000256" key="1">
    <source>
        <dbReference type="ARBA" id="ARBA00022670"/>
    </source>
</evidence>
<dbReference type="PROSITE" id="PS50878">
    <property type="entry name" value="RT_POL"/>
    <property type="match status" value="1"/>
</dbReference>
<keyword evidence="5" id="KW-0255">Endonuclease</keyword>
<dbReference type="Gene3D" id="3.30.70.270">
    <property type="match status" value="2"/>
</dbReference>
<keyword evidence="6" id="KW-0378">Hydrolase</keyword>
<dbReference type="FunFam" id="3.30.70.270:FF:000020">
    <property type="entry name" value="Transposon Tf2-6 polyprotein-like Protein"/>
    <property type="match status" value="1"/>
</dbReference>
<dbReference type="FunFam" id="3.10.20.370:FF:000001">
    <property type="entry name" value="Retrovirus-related Pol polyprotein from transposon 17.6-like protein"/>
    <property type="match status" value="1"/>
</dbReference>